<reference evidence="2" key="1">
    <citation type="journal article" date="2020" name="BMC Genomics">
        <title>Correction to: Identification and distribution of gene clusters required for synthesis of sphingolipid metabolism inhibitors in diverse species of the filamentous fungus Fusarium.</title>
        <authorList>
            <person name="Kim H.S."/>
            <person name="Lohmar J.M."/>
            <person name="Busman M."/>
            <person name="Brown D.W."/>
            <person name="Naumann T.A."/>
            <person name="Divon H.H."/>
            <person name="Lysoe E."/>
            <person name="Uhlig S."/>
            <person name="Proctor R.H."/>
        </authorList>
    </citation>
    <scope>NUCLEOTIDE SEQUENCE</scope>
    <source>
        <strain evidence="2">NRRL 45417</strain>
    </source>
</reference>
<feature type="chain" id="PRO_5034636750" description="Hydrophobin" evidence="1">
    <location>
        <begin position="17"/>
        <end position="89"/>
    </location>
</feature>
<feature type="signal peptide" evidence="1">
    <location>
        <begin position="1"/>
        <end position="16"/>
    </location>
</feature>
<protein>
    <recommendedName>
        <fullName evidence="4">Hydrophobin</fullName>
    </recommendedName>
</protein>
<keyword evidence="1" id="KW-0732">Signal</keyword>
<sequence>MKASVILALPALAVAAATPQEEKRQLPTSLLDPTCLLEITGITRCLPNLNLNSIVRLRDVLRCPLGILDDILDDVLECLDVDITVPGTK</sequence>
<gene>
    <name evidence="2" type="ORF">FGADI_150</name>
</gene>
<proteinExistence type="predicted"/>
<comment type="caution">
    <text evidence="2">The sequence shown here is derived from an EMBL/GenBank/DDBJ whole genome shotgun (WGS) entry which is preliminary data.</text>
</comment>
<dbReference type="AlphaFoldDB" id="A0A8H4TP59"/>
<dbReference type="Proteomes" id="UP000604273">
    <property type="component" value="Unassembled WGS sequence"/>
</dbReference>
<evidence type="ECO:0000313" key="3">
    <source>
        <dbReference type="Proteomes" id="UP000604273"/>
    </source>
</evidence>
<evidence type="ECO:0008006" key="4">
    <source>
        <dbReference type="Google" id="ProtNLM"/>
    </source>
</evidence>
<accession>A0A8H4TP59</accession>
<name>A0A8H4TP59_9HYPO</name>
<dbReference type="OrthoDB" id="5081274at2759"/>
<reference evidence="2" key="2">
    <citation type="submission" date="2020-05" db="EMBL/GenBank/DDBJ databases">
        <authorList>
            <person name="Kim H.-S."/>
            <person name="Proctor R.H."/>
            <person name="Brown D.W."/>
        </authorList>
    </citation>
    <scope>NUCLEOTIDE SEQUENCE</scope>
    <source>
        <strain evidence="2">NRRL 45417</strain>
    </source>
</reference>
<evidence type="ECO:0000313" key="2">
    <source>
        <dbReference type="EMBL" id="KAF4961526.1"/>
    </source>
</evidence>
<keyword evidence="3" id="KW-1185">Reference proteome</keyword>
<evidence type="ECO:0000256" key="1">
    <source>
        <dbReference type="SAM" id="SignalP"/>
    </source>
</evidence>
<organism evidence="2 3">
    <name type="scientific">Fusarium gaditjirri</name>
    <dbReference type="NCBI Taxonomy" id="282569"/>
    <lineage>
        <taxon>Eukaryota</taxon>
        <taxon>Fungi</taxon>
        <taxon>Dikarya</taxon>
        <taxon>Ascomycota</taxon>
        <taxon>Pezizomycotina</taxon>
        <taxon>Sordariomycetes</taxon>
        <taxon>Hypocreomycetidae</taxon>
        <taxon>Hypocreales</taxon>
        <taxon>Nectriaceae</taxon>
        <taxon>Fusarium</taxon>
        <taxon>Fusarium nisikadoi species complex</taxon>
    </lineage>
</organism>
<dbReference type="EMBL" id="JABFAI010000002">
    <property type="protein sequence ID" value="KAF4961526.1"/>
    <property type="molecule type" value="Genomic_DNA"/>
</dbReference>